<proteinExistence type="inferred from homology"/>
<dbReference type="PANTHER" id="PTHR46300">
    <property type="entry name" value="P450, PUTATIVE (EUROFUNG)-RELATED-RELATED"/>
    <property type="match status" value="1"/>
</dbReference>
<dbReference type="InterPro" id="IPR002401">
    <property type="entry name" value="Cyt_P450_E_grp-I"/>
</dbReference>
<evidence type="ECO:0000256" key="4">
    <source>
        <dbReference type="ARBA" id="ARBA00022617"/>
    </source>
</evidence>
<dbReference type="GO" id="GO:0004497">
    <property type="term" value="F:monooxygenase activity"/>
    <property type="evidence" value="ECO:0007669"/>
    <property type="project" value="UniProtKB-KW"/>
</dbReference>
<evidence type="ECO:0000256" key="1">
    <source>
        <dbReference type="ARBA" id="ARBA00001971"/>
    </source>
</evidence>
<dbReference type="Proteomes" id="UP000663840">
    <property type="component" value="Unassembled WGS sequence"/>
</dbReference>
<keyword evidence="4" id="KW-0349">Heme</keyword>
<dbReference type="GO" id="GO:0005506">
    <property type="term" value="F:iron ion binding"/>
    <property type="evidence" value="ECO:0007669"/>
    <property type="project" value="InterPro"/>
</dbReference>
<evidence type="ECO:0008006" key="11">
    <source>
        <dbReference type="Google" id="ProtNLM"/>
    </source>
</evidence>
<reference evidence="9" key="1">
    <citation type="submission" date="2021-01" db="EMBL/GenBank/DDBJ databases">
        <authorList>
            <person name="Kaushik A."/>
        </authorList>
    </citation>
    <scope>NUCLEOTIDE SEQUENCE</scope>
    <source>
        <strain evidence="9">AG1-1A</strain>
    </source>
</reference>
<dbReference type="PRINTS" id="PR00463">
    <property type="entry name" value="EP450I"/>
</dbReference>
<dbReference type="GO" id="GO:0020037">
    <property type="term" value="F:heme binding"/>
    <property type="evidence" value="ECO:0007669"/>
    <property type="project" value="InterPro"/>
</dbReference>
<dbReference type="Pfam" id="PF00067">
    <property type="entry name" value="p450"/>
    <property type="match status" value="1"/>
</dbReference>
<keyword evidence="5" id="KW-0479">Metal-binding</keyword>
<keyword evidence="8" id="KW-0503">Monooxygenase</keyword>
<comment type="caution">
    <text evidence="9">The sequence shown here is derived from an EMBL/GenBank/DDBJ whole genome shotgun (WGS) entry which is preliminary data.</text>
</comment>
<comment type="cofactor">
    <cofactor evidence="1">
        <name>heme</name>
        <dbReference type="ChEBI" id="CHEBI:30413"/>
    </cofactor>
</comment>
<evidence type="ECO:0000313" key="9">
    <source>
        <dbReference type="EMBL" id="CAE6385419.1"/>
    </source>
</evidence>
<protein>
    <recommendedName>
        <fullName evidence="11">O-methylsterigmatocystin oxidoreductase</fullName>
    </recommendedName>
</protein>
<dbReference type="InterPro" id="IPR001128">
    <property type="entry name" value="Cyt_P450"/>
</dbReference>
<dbReference type="SUPFAM" id="SSF48264">
    <property type="entry name" value="Cytochrome P450"/>
    <property type="match status" value="1"/>
</dbReference>
<dbReference type="InterPro" id="IPR050364">
    <property type="entry name" value="Cytochrome_P450_fung"/>
</dbReference>
<evidence type="ECO:0000256" key="7">
    <source>
        <dbReference type="ARBA" id="ARBA00023004"/>
    </source>
</evidence>
<keyword evidence="6" id="KW-0560">Oxidoreductase</keyword>
<dbReference type="EMBL" id="CAJMWR010000545">
    <property type="protein sequence ID" value="CAE6385419.1"/>
    <property type="molecule type" value="Genomic_DNA"/>
</dbReference>
<dbReference type="AlphaFoldDB" id="A0A8H3A5Y6"/>
<name>A0A8H3A5Y6_9AGAM</name>
<comment type="similarity">
    <text evidence="3">Belongs to the cytochrome P450 family.</text>
</comment>
<evidence type="ECO:0000256" key="3">
    <source>
        <dbReference type="ARBA" id="ARBA00010617"/>
    </source>
</evidence>
<keyword evidence="7" id="KW-0408">Iron</keyword>
<dbReference type="Gene3D" id="1.10.630.10">
    <property type="entry name" value="Cytochrome P450"/>
    <property type="match status" value="1"/>
</dbReference>
<dbReference type="InterPro" id="IPR036396">
    <property type="entry name" value="Cyt_P450_sf"/>
</dbReference>
<evidence type="ECO:0000313" key="10">
    <source>
        <dbReference type="Proteomes" id="UP000663840"/>
    </source>
</evidence>
<evidence type="ECO:0000256" key="5">
    <source>
        <dbReference type="ARBA" id="ARBA00022723"/>
    </source>
</evidence>
<dbReference type="GO" id="GO:0016705">
    <property type="term" value="F:oxidoreductase activity, acting on paired donors, with incorporation or reduction of molecular oxygen"/>
    <property type="evidence" value="ECO:0007669"/>
    <property type="project" value="InterPro"/>
</dbReference>
<evidence type="ECO:0000256" key="6">
    <source>
        <dbReference type="ARBA" id="ARBA00023002"/>
    </source>
</evidence>
<comment type="pathway">
    <text evidence="2">Secondary metabolite biosynthesis.</text>
</comment>
<organism evidence="9 10">
    <name type="scientific">Rhizoctonia solani</name>
    <dbReference type="NCBI Taxonomy" id="456999"/>
    <lineage>
        <taxon>Eukaryota</taxon>
        <taxon>Fungi</taxon>
        <taxon>Dikarya</taxon>
        <taxon>Basidiomycota</taxon>
        <taxon>Agaricomycotina</taxon>
        <taxon>Agaricomycetes</taxon>
        <taxon>Cantharellales</taxon>
        <taxon>Ceratobasidiaceae</taxon>
        <taxon>Rhizoctonia</taxon>
    </lineage>
</organism>
<sequence>MQEDVKTRLYEWVKEQVASKTHRVSLLGLMLQDAGHTLLSGPSPTETEERLKEVGIIFFGAGMDTSANFLLNFIATMVLHPDVQLRAQQELDTILGQVTLPMIKDQERLPYIRSVVEEVLRMYPVVPLGKDFLKPQRSKRAHPHIRITPCIV</sequence>
<evidence type="ECO:0000256" key="2">
    <source>
        <dbReference type="ARBA" id="ARBA00005179"/>
    </source>
</evidence>
<gene>
    <name evidence="9" type="ORF">RDB_LOCUS27504</name>
</gene>
<accession>A0A8H3A5Y6</accession>
<evidence type="ECO:0000256" key="8">
    <source>
        <dbReference type="ARBA" id="ARBA00023033"/>
    </source>
</evidence>
<dbReference type="PANTHER" id="PTHR46300:SF7">
    <property type="entry name" value="P450, PUTATIVE (EUROFUNG)-RELATED"/>
    <property type="match status" value="1"/>
</dbReference>